<dbReference type="SUPFAM" id="SSF50969">
    <property type="entry name" value="YVTN repeat-like/Quinoprotein amine dehydrogenase"/>
    <property type="match status" value="1"/>
</dbReference>
<dbReference type="SUPFAM" id="SSF53649">
    <property type="entry name" value="Alkaline phosphatase-like"/>
    <property type="match status" value="1"/>
</dbReference>
<evidence type="ECO:0000256" key="1">
    <source>
        <dbReference type="ARBA" id="ARBA00022801"/>
    </source>
</evidence>
<dbReference type="EMBL" id="CP020921">
    <property type="protein sequence ID" value="AWB10346.1"/>
    <property type="molecule type" value="Genomic_DNA"/>
</dbReference>
<feature type="transmembrane region" description="Helical" evidence="2">
    <location>
        <begin position="18"/>
        <end position="39"/>
    </location>
</feature>
<proteinExistence type="predicted"/>
<dbReference type="AlphaFoldDB" id="A0A2R4W0V1"/>
<dbReference type="InterPro" id="IPR051200">
    <property type="entry name" value="Host-pathogen_enzymatic-act"/>
</dbReference>
<dbReference type="InterPro" id="IPR007312">
    <property type="entry name" value="Phosphoesterase"/>
</dbReference>
<dbReference type="OrthoDB" id="145213at2"/>
<keyword evidence="2" id="KW-1133">Transmembrane helix</keyword>
<dbReference type="Pfam" id="PF10282">
    <property type="entry name" value="Lactonase"/>
    <property type="match status" value="1"/>
</dbReference>
<keyword evidence="1" id="KW-0378">Hydrolase</keyword>
<name>A0A2R4W0V1_THEAF</name>
<keyword evidence="2" id="KW-0472">Membrane</keyword>
<dbReference type="Proteomes" id="UP000244792">
    <property type="component" value="Chromosome"/>
</dbReference>
<dbReference type="Pfam" id="PF04185">
    <property type="entry name" value="Phosphoesterase"/>
    <property type="match status" value="1"/>
</dbReference>
<dbReference type="InterPro" id="IPR019405">
    <property type="entry name" value="Lactonase_7-beta_prop"/>
</dbReference>
<dbReference type="InterPro" id="IPR011044">
    <property type="entry name" value="Quino_amine_DH_bsu"/>
</dbReference>
<reference evidence="3 4" key="1">
    <citation type="submission" date="2017-04" db="EMBL/GenBank/DDBJ databases">
        <title>Genomic insights into metabolism of Thermodesulfobium acidiphilum.</title>
        <authorList>
            <person name="Toshchakov S.V."/>
            <person name="Frolov E.N."/>
            <person name="Kublanov I.V."/>
            <person name="Samarov N.I."/>
            <person name="Novikov A."/>
            <person name="Lebedinsky A.V."/>
            <person name="Bonch-Osmolovskaya E.A."/>
            <person name="Chernyh N.A."/>
        </authorList>
    </citation>
    <scope>NUCLEOTIDE SEQUENCE [LARGE SCALE GENOMIC DNA]</scope>
    <source>
        <strain evidence="3 4">3127-1</strain>
    </source>
</reference>
<evidence type="ECO:0000256" key="2">
    <source>
        <dbReference type="SAM" id="Phobius"/>
    </source>
</evidence>
<gene>
    <name evidence="3" type="ORF">TDSAC_0993</name>
</gene>
<keyword evidence="4" id="KW-1185">Reference proteome</keyword>
<dbReference type="InterPro" id="IPR011964">
    <property type="entry name" value="YVTN_b-propeller_repeat"/>
</dbReference>
<dbReference type="KEGG" id="taci:TDSAC_0993"/>
<dbReference type="InterPro" id="IPR015943">
    <property type="entry name" value="WD40/YVTN_repeat-like_dom_sf"/>
</dbReference>
<dbReference type="PANTHER" id="PTHR47197">
    <property type="entry name" value="PROTEIN NIRF"/>
    <property type="match status" value="1"/>
</dbReference>
<dbReference type="PANTHER" id="PTHR47197:SF3">
    <property type="entry name" value="DIHYDRO-HEME D1 DEHYDROGENASE"/>
    <property type="match status" value="1"/>
</dbReference>
<protein>
    <submittedName>
        <fullName evidence="3">40-residue YVTN family beta-propeller repeat-containing protein</fullName>
    </submittedName>
</protein>
<dbReference type="Gene3D" id="3.40.720.10">
    <property type="entry name" value="Alkaline Phosphatase, subunit A"/>
    <property type="match status" value="2"/>
</dbReference>
<accession>A0A2R4W0V1</accession>
<organism evidence="3 4">
    <name type="scientific">Thermodesulfobium acidiphilum</name>
    <dbReference type="NCBI Taxonomy" id="1794699"/>
    <lineage>
        <taxon>Bacteria</taxon>
        <taxon>Pseudomonadati</taxon>
        <taxon>Thermodesulfobiota</taxon>
        <taxon>Thermodesulfobiia</taxon>
        <taxon>Thermodesulfobiales</taxon>
        <taxon>Thermodesulfobiaceae</taxon>
        <taxon>Thermodesulfobium</taxon>
    </lineage>
</organism>
<keyword evidence="2" id="KW-0812">Transmembrane</keyword>
<dbReference type="Gene3D" id="2.130.10.10">
    <property type="entry name" value="YVTN repeat-like/Quinoprotein amine dehydrogenase"/>
    <property type="match status" value="2"/>
</dbReference>
<evidence type="ECO:0000313" key="4">
    <source>
        <dbReference type="Proteomes" id="UP000244792"/>
    </source>
</evidence>
<evidence type="ECO:0000313" key="3">
    <source>
        <dbReference type="EMBL" id="AWB10346.1"/>
    </source>
</evidence>
<dbReference type="InterPro" id="IPR017850">
    <property type="entry name" value="Alkaline_phosphatase_core_sf"/>
</dbReference>
<dbReference type="GO" id="GO:0016788">
    <property type="term" value="F:hydrolase activity, acting on ester bonds"/>
    <property type="evidence" value="ECO:0007669"/>
    <property type="project" value="InterPro"/>
</dbReference>
<sequence length="924" mass="101530">MYVNLYAMGGFGILKKSFLYVAIVILFLQVIFFESYSFAGNLIYVPTDQSLTPAGEQVLFSGRPNAIAINPDGKTAVANVGGYPNGFTPNYSPIVVLDLKEGRVIQNFSLSKSEKGGSYTGIIYSKDGSKLYASFSDGKILDFNVNSEGLLTLHKVIELPKNVDGKTPDPGGLAVSPDGSKLYVALSRNNSIGIIDLSDDKFIGEISVGNAPYTILIDSNLAFVTNQGGRIATNADYTNYSSGTSIVSDPVTGAASTGTVSVIDLNTESVIKNITVGLQPTAMCQNKEDIFVTNTNSDTISVINKKSLTVVKTISIHPYPNSIFGSQPNAIAISPENKLYVSLGSNNAIAVYDWNGENEAVKFDGLIPTGWYPGDIAIDKALNSIVVANIKGVGSMGSEVPFGHSKQSFGHSVYAWLGSISIIKYPDNVTLSNFTKKVYENNNWGNLLNNNVKVNHILDSFTTPSQLSMPQNAVNNYQFGISVSIPLHLGELSAIKHVFYIIKENRPYDQVFGDIKEGNGDPDLVLFGEKVTPNQHALAKDFVLFDNFYCSGSVSADGHQFTDQGLDPDYVERQFGDFPRSYPNEGGDSLAYLSSGFIWDDAVKHGKSVANFGEYVKYFRTPTGSGVEPLGSWQDWYKDSQIIEGKITGQLHVPIGRFQSVSDVVSNDKLLVRDYPPFCLNIPDQYRVDIFLKQFNLYVKNNDLPNLIIMSLPDDHTGGTKPGLPTPRAMVADNDLALGRVVDAISHSKYWKDSVIFVVEDDAQNGVDHVDGHRTVALVIGPYVKRNYVDHTKYTQIDMLRTIEQILDLPPMNQMDSAATPMYDAFTDKPDFTPYNVLSNNIPLNEMNPDLKSLNISNSKLQYLWALSSENMFSGSTVNDEDRQSDNLLNRDIWYSVKGFDLPYPGDNKVYLPDEAKTKPLNEQ</sequence>
<dbReference type="NCBIfam" id="TIGR02276">
    <property type="entry name" value="beta_rpt_yvtn"/>
    <property type="match status" value="1"/>
</dbReference>